<name>A0AAD4MMP5_9BILA</name>
<dbReference type="PROSITE" id="PS50240">
    <property type="entry name" value="TRYPSIN_DOM"/>
    <property type="match status" value="1"/>
</dbReference>
<dbReference type="PANTHER" id="PTHR24260:SF132">
    <property type="entry name" value="PEPTIDASE S1 DOMAIN-CONTAINING PROTEIN"/>
    <property type="match status" value="1"/>
</dbReference>
<dbReference type="InterPro" id="IPR051333">
    <property type="entry name" value="CLIP_Serine_Protease"/>
</dbReference>
<accession>A0AAD4MMP5</accession>
<reference evidence="2" key="1">
    <citation type="submission" date="2022-01" db="EMBL/GenBank/DDBJ databases">
        <title>Genome Sequence Resource for Two Populations of Ditylenchus destructor, the Migratory Endoparasitic Phytonematode.</title>
        <authorList>
            <person name="Zhang H."/>
            <person name="Lin R."/>
            <person name="Xie B."/>
        </authorList>
    </citation>
    <scope>NUCLEOTIDE SEQUENCE</scope>
    <source>
        <strain evidence="2">BazhouSP</strain>
    </source>
</reference>
<gene>
    <name evidence="2" type="ORF">DdX_17377</name>
</gene>
<feature type="domain" description="Peptidase S1" evidence="1">
    <location>
        <begin position="1"/>
        <end position="116"/>
    </location>
</feature>
<dbReference type="PANTHER" id="PTHR24260">
    <property type="match status" value="1"/>
</dbReference>
<proteinExistence type="predicted"/>
<organism evidence="2 3">
    <name type="scientific">Ditylenchus destructor</name>
    <dbReference type="NCBI Taxonomy" id="166010"/>
    <lineage>
        <taxon>Eukaryota</taxon>
        <taxon>Metazoa</taxon>
        <taxon>Ecdysozoa</taxon>
        <taxon>Nematoda</taxon>
        <taxon>Chromadorea</taxon>
        <taxon>Rhabditida</taxon>
        <taxon>Tylenchina</taxon>
        <taxon>Tylenchomorpha</taxon>
        <taxon>Sphaerularioidea</taxon>
        <taxon>Anguinidae</taxon>
        <taxon>Anguininae</taxon>
        <taxon>Ditylenchus</taxon>
    </lineage>
</organism>
<dbReference type="Proteomes" id="UP001201812">
    <property type="component" value="Unassembled WGS sequence"/>
</dbReference>
<dbReference type="Pfam" id="PF00089">
    <property type="entry name" value="Trypsin"/>
    <property type="match status" value="1"/>
</dbReference>
<dbReference type="InterPro" id="IPR001254">
    <property type="entry name" value="Trypsin_dom"/>
</dbReference>
<dbReference type="SUPFAM" id="SSF50494">
    <property type="entry name" value="Trypsin-like serine proteases"/>
    <property type="match status" value="1"/>
</dbReference>
<sequence>MSICQDSTLVTQAPGASDGKLRRGSESFIPQQECEQKFQSQVNTTEFICANGFNDTDTFKGDTGGPLSVKNPERSDGKVQWMQVGISSFGDSNYSIKLSAFTRVSLYCDWIAKTTKNAATCRD</sequence>
<evidence type="ECO:0000313" key="3">
    <source>
        <dbReference type="Proteomes" id="UP001201812"/>
    </source>
</evidence>
<keyword evidence="3" id="KW-1185">Reference proteome</keyword>
<dbReference type="GO" id="GO:0004252">
    <property type="term" value="F:serine-type endopeptidase activity"/>
    <property type="evidence" value="ECO:0007669"/>
    <property type="project" value="InterPro"/>
</dbReference>
<evidence type="ECO:0000313" key="2">
    <source>
        <dbReference type="EMBL" id="KAI1699350.1"/>
    </source>
</evidence>
<comment type="caution">
    <text evidence="2">The sequence shown here is derived from an EMBL/GenBank/DDBJ whole genome shotgun (WGS) entry which is preliminary data.</text>
</comment>
<protein>
    <submittedName>
        <fullName evidence="2">Trypsin domain-containing protein</fullName>
    </submittedName>
</protein>
<dbReference type="EMBL" id="JAKKPZ010000182">
    <property type="protein sequence ID" value="KAI1699350.1"/>
    <property type="molecule type" value="Genomic_DNA"/>
</dbReference>
<dbReference type="InterPro" id="IPR009003">
    <property type="entry name" value="Peptidase_S1_PA"/>
</dbReference>
<dbReference type="GO" id="GO:0006508">
    <property type="term" value="P:proteolysis"/>
    <property type="evidence" value="ECO:0007669"/>
    <property type="project" value="InterPro"/>
</dbReference>
<dbReference type="Gene3D" id="2.40.10.10">
    <property type="entry name" value="Trypsin-like serine proteases"/>
    <property type="match status" value="1"/>
</dbReference>
<dbReference type="InterPro" id="IPR043504">
    <property type="entry name" value="Peptidase_S1_PA_chymotrypsin"/>
</dbReference>
<evidence type="ECO:0000259" key="1">
    <source>
        <dbReference type="PROSITE" id="PS50240"/>
    </source>
</evidence>
<dbReference type="AlphaFoldDB" id="A0AAD4MMP5"/>